<name>A0AAV8XHC5_9CUCU</name>
<evidence type="ECO:0000259" key="1">
    <source>
        <dbReference type="Pfam" id="PF13843"/>
    </source>
</evidence>
<comment type="caution">
    <text evidence="2">The sequence shown here is derived from an EMBL/GenBank/DDBJ whole genome shotgun (WGS) entry which is preliminary data.</text>
</comment>
<dbReference type="AlphaFoldDB" id="A0AAV8XHC5"/>
<keyword evidence="3" id="KW-1185">Reference proteome</keyword>
<proteinExistence type="predicted"/>
<organism evidence="2 3">
    <name type="scientific">Rhamnusium bicolor</name>
    <dbReference type="NCBI Taxonomy" id="1586634"/>
    <lineage>
        <taxon>Eukaryota</taxon>
        <taxon>Metazoa</taxon>
        <taxon>Ecdysozoa</taxon>
        <taxon>Arthropoda</taxon>
        <taxon>Hexapoda</taxon>
        <taxon>Insecta</taxon>
        <taxon>Pterygota</taxon>
        <taxon>Neoptera</taxon>
        <taxon>Endopterygota</taxon>
        <taxon>Coleoptera</taxon>
        <taxon>Polyphaga</taxon>
        <taxon>Cucujiformia</taxon>
        <taxon>Chrysomeloidea</taxon>
        <taxon>Cerambycidae</taxon>
        <taxon>Lepturinae</taxon>
        <taxon>Rhagiini</taxon>
        <taxon>Rhamnusium</taxon>
    </lineage>
</organism>
<gene>
    <name evidence="2" type="ORF">NQ314_011684</name>
</gene>
<accession>A0AAV8XHC5</accession>
<dbReference type="InterPro" id="IPR029526">
    <property type="entry name" value="PGBD"/>
</dbReference>
<dbReference type="Pfam" id="PF13843">
    <property type="entry name" value="DDE_Tnp_1_7"/>
    <property type="match status" value="1"/>
</dbReference>
<reference evidence="2" key="1">
    <citation type="journal article" date="2023" name="Insect Mol. Biol.">
        <title>Genome sequencing provides insights into the evolution of gene families encoding plant cell wall-degrading enzymes in longhorned beetles.</title>
        <authorList>
            <person name="Shin N.R."/>
            <person name="Okamura Y."/>
            <person name="Kirsch R."/>
            <person name="Pauchet Y."/>
        </authorList>
    </citation>
    <scope>NUCLEOTIDE SEQUENCE</scope>
    <source>
        <strain evidence="2">RBIC_L_NR</strain>
    </source>
</reference>
<dbReference type="Proteomes" id="UP001162156">
    <property type="component" value="Unassembled WGS sequence"/>
</dbReference>
<dbReference type="PANTHER" id="PTHR46599">
    <property type="entry name" value="PIGGYBAC TRANSPOSABLE ELEMENT-DERIVED PROTEIN 4"/>
    <property type="match status" value="1"/>
</dbReference>
<evidence type="ECO:0000313" key="3">
    <source>
        <dbReference type="Proteomes" id="UP001162156"/>
    </source>
</evidence>
<evidence type="ECO:0000313" key="2">
    <source>
        <dbReference type="EMBL" id="KAJ8937856.1"/>
    </source>
</evidence>
<dbReference type="EMBL" id="JANEYF010003262">
    <property type="protein sequence ID" value="KAJ8937856.1"/>
    <property type="molecule type" value="Genomic_DNA"/>
</dbReference>
<sequence length="117" mass="14080">MLFGRSSIKQYNPKKLIKRGYKFWVLYDRSRFVKKFEIYQGKTEEINNKYANYTLGARIVLQRTEQEWHKNKVIYFDNYFNDIDLLERLKLEGTLACGTIRKYRGEVPKNIASDKNL</sequence>
<protein>
    <recommendedName>
        <fullName evidence="1">PiggyBac transposable element-derived protein domain-containing protein</fullName>
    </recommendedName>
</protein>
<dbReference type="PANTHER" id="PTHR46599:SF3">
    <property type="entry name" value="PIGGYBAC TRANSPOSABLE ELEMENT-DERIVED PROTEIN 4"/>
    <property type="match status" value="1"/>
</dbReference>
<feature type="domain" description="PiggyBac transposable element-derived protein" evidence="1">
    <location>
        <begin position="3"/>
        <end position="112"/>
    </location>
</feature>